<dbReference type="SUPFAM" id="SSF48452">
    <property type="entry name" value="TPR-like"/>
    <property type="match status" value="1"/>
</dbReference>
<keyword evidence="2" id="KW-1185">Reference proteome</keyword>
<evidence type="ECO:0000313" key="2">
    <source>
        <dbReference type="Proteomes" id="UP000071859"/>
    </source>
</evidence>
<name>A0A158D422_9BURK</name>
<evidence type="ECO:0000313" key="1">
    <source>
        <dbReference type="EMBL" id="SAK89080.1"/>
    </source>
</evidence>
<gene>
    <name evidence="1" type="ORF">AWB78_04670</name>
</gene>
<dbReference type="Proteomes" id="UP000071859">
    <property type="component" value="Unassembled WGS sequence"/>
</dbReference>
<protein>
    <submittedName>
        <fullName evidence="1">Tetratricopeptide repeat protein</fullName>
    </submittedName>
</protein>
<dbReference type="EMBL" id="FCOX02000027">
    <property type="protein sequence ID" value="SAK89080.1"/>
    <property type="molecule type" value="Genomic_DNA"/>
</dbReference>
<sequence length="588" mass="65360">MKETSKASLRRSHDPSFVQHYLVGEGVDIGARSDPLAAHAASFPLMRRVASFTPSQASFTETQGAQDAKFDFVHASHILAEQDNAYKALAGWLDLLKPGGHAVVTVPDEDLYGKGVWPSRFNARHKSSFTICKTGQGLARSINVTDLVAAMSQVAECERVTLVREHFDAGNPEVDQTAEGFAECAIEFVLRKRAVPTAQELKDAMSRSRSAADGIAAAKEAVRLYPYRFDVYHRALLETLRWNVPEEADAFWEQCVKRLPGEHGPQLYRVLHAIARGKLQQGFAMREKLMAKFGWKRRTTTEPPRSVPAWTGQPLKGKSIAIWSEFGLGDEIFFMRFARIFREQCGAERVVLVCQAPLVELYEASGEADQVVNVDHAANFAGADYWVFPHAIPAYLPLNLEAFPQTVPYLRAPKEAPSRLPLVEAGKIKVGVVFKGNPTHENDRHRSLPSLSVLNDLFKMEGFEFFSLQKGAGSDEAAAYAEARANFHDVGPRLETMAQTASAIAALDVVITVDTSVAHVAGAMGKRVWLMLPAYGDWRWHYTREDSPWYPTMRLFRRRFNGDWSEVVARIGGHLLHLKLANGMSLAA</sequence>
<dbReference type="SUPFAM" id="SSF53335">
    <property type="entry name" value="S-adenosyl-L-methionine-dependent methyltransferases"/>
    <property type="match status" value="1"/>
</dbReference>
<dbReference type="OrthoDB" id="8886062at2"/>
<dbReference type="SUPFAM" id="SSF53756">
    <property type="entry name" value="UDP-Glycosyltransferase/glycogen phosphorylase"/>
    <property type="match status" value="1"/>
</dbReference>
<dbReference type="Gene3D" id="3.40.50.150">
    <property type="entry name" value="Vaccinia Virus protein VP39"/>
    <property type="match status" value="1"/>
</dbReference>
<dbReference type="RefSeq" id="WP_062608354.1">
    <property type="nucleotide sequence ID" value="NZ_FCOX02000027.1"/>
</dbReference>
<dbReference type="Gene3D" id="3.40.50.2000">
    <property type="entry name" value="Glycogen Phosphorylase B"/>
    <property type="match status" value="1"/>
</dbReference>
<reference evidence="1" key="1">
    <citation type="submission" date="2016-01" db="EMBL/GenBank/DDBJ databases">
        <authorList>
            <person name="Peeters C."/>
        </authorList>
    </citation>
    <scope>NUCLEOTIDE SEQUENCE</scope>
    <source>
        <strain evidence="1">LMG 29321</strain>
    </source>
</reference>
<accession>A0A158D422</accession>
<organism evidence="1 2">
    <name type="scientific">Caballeronia calidae</name>
    <dbReference type="NCBI Taxonomy" id="1777139"/>
    <lineage>
        <taxon>Bacteria</taxon>
        <taxon>Pseudomonadati</taxon>
        <taxon>Pseudomonadota</taxon>
        <taxon>Betaproteobacteria</taxon>
        <taxon>Burkholderiales</taxon>
        <taxon>Burkholderiaceae</taxon>
        <taxon>Caballeronia</taxon>
    </lineage>
</organism>
<dbReference type="InterPro" id="IPR011990">
    <property type="entry name" value="TPR-like_helical_dom_sf"/>
</dbReference>
<dbReference type="AlphaFoldDB" id="A0A158D422"/>
<dbReference type="InterPro" id="IPR029063">
    <property type="entry name" value="SAM-dependent_MTases_sf"/>
</dbReference>
<proteinExistence type="predicted"/>
<comment type="caution">
    <text evidence="1">The sequence shown here is derived from an EMBL/GenBank/DDBJ whole genome shotgun (WGS) entry which is preliminary data.</text>
</comment>
<dbReference type="CDD" id="cd02440">
    <property type="entry name" value="AdoMet_MTases"/>
    <property type="match status" value="1"/>
</dbReference>